<name>A0A0E9W647_ANGAN</name>
<organism evidence="1">
    <name type="scientific">Anguilla anguilla</name>
    <name type="common">European freshwater eel</name>
    <name type="synonym">Muraena anguilla</name>
    <dbReference type="NCBI Taxonomy" id="7936"/>
    <lineage>
        <taxon>Eukaryota</taxon>
        <taxon>Metazoa</taxon>
        <taxon>Chordata</taxon>
        <taxon>Craniata</taxon>
        <taxon>Vertebrata</taxon>
        <taxon>Euteleostomi</taxon>
        <taxon>Actinopterygii</taxon>
        <taxon>Neopterygii</taxon>
        <taxon>Teleostei</taxon>
        <taxon>Anguilliformes</taxon>
        <taxon>Anguillidae</taxon>
        <taxon>Anguilla</taxon>
    </lineage>
</organism>
<proteinExistence type="predicted"/>
<reference evidence="1" key="2">
    <citation type="journal article" date="2015" name="Fish Shellfish Immunol.">
        <title>Early steps in the European eel (Anguilla anguilla)-Vibrio vulnificus interaction in the gills: Role of the RtxA13 toxin.</title>
        <authorList>
            <person name="Callol A."/>
            <person name="Pajuelo D."/>
            <person name="Ebbesson L."/>
            <person name="Teles M."/>
            <person name="MacKenzie S."/>
            <person name="Amaro C."/>
        </authorList>
    </citation>
    <scope>NUCLEOTIDE SEQUENCE</scope>
</reference>
<dbReference type="AlphaFoldDB" id="A0A0E9W647"/>
<accession>A0A0E9W647</accession>
<sequence>MLQYEMKVITLNTVPLYLLKCITKYTAVAFALQPDHGILLCRVLHILILL</sequence>
<dbReference type="EMBL" id="GBXM01022733">
    <property type="protein sequence ID" value="JAH85844.1"/>
    <property type="molecule type" value="Transcribed_RNA"/>
</dbReference>
<protein>
    <submittedName>
        <fullName evidence="1">Uncharacterized protein</fullName>
    </submittedName>
</protein>
<evidence type="ECO:0000313" key="1">
    <source>
        <dbReference type="EMBL" id="JAH85844.1"/>
    </source>
</evidence>
<reference evidence="1" key="1">
    <citation type="submission" date="2014-11" db="EMBL/GenBank/DDBJ databases">
        <authorList>
            <person name="Amaro Gonzalez C."/>
        </authorList>
    </citation>
    <scope>NUCLEOTIDE SEQUENCE</scope>
</reference>